<dbReference type="SUPFAM" id="SSF56112">
    <property type="entry name" value="Protein kinase-like (PK-like)"/>
    <property type="match status" value="1"/>
</dbReference>
<reference evidence="2" key="1">
    <citation type="submission" date="2023-08" db="EMBL/GenBank/DDBJ databases">
        <title>Black Yeasts Isolated from many extreme environments.</title>
        <authorList>
            <person name="Coleine C."/>
            <person name="Stajich J.E."/>
            <person name="Selbmann L."/>
        </authorList>
    </citation>
    <scope>NUCLEOTIDE SEQUENCE</scope>
    <source>
        <strain evidence="2">CCFEE 5810</strain>
    </source>
</reference>
<accession>A0AAN8A3D6</accession>
<dbReference type="InterPro" id="IPR011009">
    <property type="entry name" value="Kinase-like_dom_sf"/>
</dbReference>
<organism evidence="2 3">
    <name type="scientific">Elasticomyces elasticus</name>
    <dbReference type="NCBI Taxonomy" id="574655"/>
    <lineage>
        <taxon>Eukaryota</taxon>
        <taxon>Fungi</taxon>
        <taxon>Dikarya</taxon>
        <taxon>Ascomycota</taxon>
        <taxon>Pezizomycotina</taxon>
        <taxon>Dothideomycetes</taxon>
        <taxon>Dothideomycetidae</taxon>
        <taxon>Mycosphaerellales</taxon>
        <taxon>Teratosphaeriaceae</taxon>
        <taxon>Elasticomyces</taxon>
    </lineage>
</organism>
<evidence type="ECO:0000313" key="3">
    <source>
        <dbReference type="Proteomes" id="UP001310594"/>
    </source>
</evidence>
<dbReference type="GO" id="GO:0004674">
    <property type="term" value="F:protein serine/threonine kinase activity"/>
    <property type="evidence" value="ECO:0007669"/>
    <property type="project" value="TreeGrafter"/>
</dbReference>
<dbReference type="PANTHER" id="PTHR24361">
    <property type="entry name" value="MITOGEN-ACTIVATED KINASE KINASE KINASE"/>
    <property type="match status" value="1"/>
</dbReference>
<evidence type="ECO:0000313" key="2">
    <source>
        <dbReference type="EMBL" id="KAK5701712.1"/>
    </source>
</evidence>
<protein>
    <recommendedName>
        <fullName evidence="1">Protein kinase domain-containing protein</fullName>
    </recommendedName>
</protein>
<name>A0AAN8A3D6_9PEZI</name>
<dbReference type="InterPro" id="IPR053235">
    <property type="entry name" value="Ser_Thr_kinase"/>
</dbReference>
<dbReference type="Gene3D" id="1.10.510.10">
    <property type="entry name" value="Transferase(Phosphotransferase) domain 1"/>
    <property type="match status" value="1"/>
</dbReference>
<dbReference type="AlphaFoldDB" id="A0AAN8A3D6"/>
<dbReference type="Pfam" id="PF00069">
    <property type="entry name" value="Pkinase"/>
    <property type="match status" value="1"/>
</dbReference>
<dbReference type="Proteomes" id="UP001310594">
    <property type="component" value="Unassembled WGS sequence"/>
</dbReference>
<evidence type="ECO:0000259" key="1">
    <source>
        <dbReference type="PROSITE" id="PS50011"/>
    </source>
</evidence>
<dbReference type="PROSITE" id="PS00108">
    <property type="entry name" value="PROTEIN_KINASE_ST"/>
    <property type="match status" value="1"/>
</dbReference>
<comment type="caution">
    <text evidence="2">The sequence shown here is derived from an EMBL/GenBank/DDBJ whole genome shotgun (WGS) entry which is preliminary data.</text>
</comment>
<dbReference type="GO" id="GO:0005737">
    <property type="term" value="C:cytoplasm"/>
    <property type="evidence" value="ECO:0007669"/>
    <property type="project" value="TreeGrafter"/>
</dbReference>
<proteinExistence type="predicted"/>
<dbReference type="InterPro" id="IPR000719">
    <property type="entry name" value="Prot_kinase_dom"/>
</dbReference>
<sequence length="347" mass="39191">MADLRIKALPTNFTPLYSRTITQISLPERVTRQDDGHGIDDRYVFIKQLGSGCEGSASQYIDLQTGQLVVVKTFKTASRNPLPSGILAEFADITTTWPAEIEAGLLLSQTQSVGEAAIVPVIDYFTLRHDTSDSWSWAMVTPYTTGGTLVTLASASRQQNRSPEELDLTFRPAFERLLADLSMLHAAGYCHDDVKPGNIFVRSSTRWLVGDLGNIRQKSHPWHDTHYWTRRLQWADCELNDAKRAVKTYMSFLRAASADVDEFDREFLAGAGWSRIYWEFMAQPMSVVGLLSSPLMMLGEQNSTTEAVPSILGRRYGPRWMVVRELTCTMTWGRCLEWDATYERGMR</sequence>
<gene>
    <name evidence="2" type="ORF">LTR97_004530</name>
</gene>
<dbReference type="InterPro" id="IPR008271">
    <property type="entry name" value="Ser/Thr_kinase_AS"/>
</dbReference>
<feature type="domain" description="Protein kinase" evidence="1">
    <location>
        <begin position="43"/>
        <end position="347"/>
    </location>
</feature>
<dbReference type="PROSITE" id="PS50011">
    <property type="entry name" value="PROTEIN_KINASE_DOM"/>
    <property type="match status" value="1"/>
</dbReference>
<dbReference type="GO" id="GO:0005524">
    <property type="term" value="F:ATP binding"/>
    <property type="evidence" value="ECO:0007669"/>
    <property type="project" value="InterPro"/>
</dbReference>
<dbReference type="EMBL" id="JAVRQU010000006">
    <property type="protein sequence ID" value="KAK5701712.1"/>
    <property type="molecule type" value="Genomic_DNA"/>
</dbReference>